<dbReference type="EMBL" id="CP011125">
    <property type="protein sequence ID" value="AKF04319.1"/>
    <property type="molecule type" value="Genomic_DNA"/>
</dbReference>
<accession>A0A0F6SDZ8</accession>
<proteinExistence type="predicted"/>
<evidence type="ECO:0000313" key="2">
    <source>
        <dbReference type="Proteomes" id="UP000034883"/>
    </source>
</evidence>
<name>A0A0F6SDZ8_9BACT</name>
<dbReference type="Proteomes" id="UP000034883">
    <property type="component" value="Chromosome"/>
</dbReference>
<dbReference type="STRING" id="927083.DB32_001468"/>
<gene>
    <name evidence="1" type="ORF">DB32_001468</name>
</gene>
<dbReference type="RefSeq" id="WP_053231671.1">
    <property type="nucleotide sequence ID" value="NZ_CP011125.1"/>
</dbReference>
<dbReference type="AlphaFoldDB" id="A0A0F6SDZ8"/>
<sequence length="410" mass="42576">MRRGIGLAVLVIGCGGGAEPAGIAPLAEEPAYAVVLSDYASTAIAMVRADGTAVDDRWVTSGTVSPGLVAALSGDVAIPSAGIGDGTLWLLDRFRTDVLTRIEVPSGEVLGQVRTHDAAGGEGAWSSNPHDVALVADDLAWISRFEANLDPAAPELERGNDLYAIDPSSMARRGMRIGFEQYDVEVAGADGSRATAHARPSSIVRLGDVLVVGLARLTGAFDGAGEGAIVEVSLASHATRLIALEGLHDCARVVPAGERVIVGCAGFGDAATKRATAGIVVVELVDGRAEVTQTLRFGEHEQLPLASQGVVHLEGDRVLALGWGSLDPVAGDQLFEIDLATATSAEIARSAGPFELGAPLFDATQDLALVPDGSRGLRRFVRHDDGSWTEMDAVELAPDLALPVRHIARL</sequence>
<reference evidence="1 2" key="1">
    <citation type="submission" date="2015-03" db="EMBL/GenBank/DDBJ databases">
        <title>Genome assembly of Sandaracinus amylolyticus DSM 53668.</title>
        <authorList>
            <person name="Sharma G."/>
            <person name="Subramanian S."/>
        </authorList>
    </citation>
    <scope>NUCLEOTIDE SEQUENCE [LARGE SCALE GENOMIC DNA]</scope>
    <source>
        <strain evidence="1 2">DSM 53668</strain>
    </source>
</reference>
<organism evidence="1 2">
    <name type="scientific">Sandaracinus amylolyticus</name>
    <dbReference type="NCBI Taxonomy" id="927083"/>
    <lineage>
        <taxon>Bacteria</taxon>
        <taxon>Pseudomonadati</taxon>
        <taxon>Myxococcota</taxon>
        <taxon>Polyangia</taxon>
        <taxon>Polyangiales</taxon>
        <taxon>Sandaracinaceae</taxon>
        <taxon>Sandaracinus</taxon>
    </lineage>
</organism>
<evidence type="ECO:0000313" key="1">
    <source>
        <dbReference type="EMBL" id="AKF04319.1"/>
    </source>
</evidence>
<dbReference type="KEGG" id="samy:DB32_001468"/>
<keyword evidence="2" id="KW-1185">Reference proteome</keyword>
<protein>
    <submittedName>
        <fullName evidence="1">Uncharacterized protein</fullName>
    </submittedName>
</protein>